<sequence>MSQNPPRGACSVPGCGAENGPCGEFLEGRALQNGILQRVPDSAEAECGCGHLYHSHVVAPEFYRDGPLGPKGGCSASQCYRFLLAVQQTPPHLSLCVCRRTWVTHGPAEIITHGLMAAVIPPLLPPTFEAAQSPLQPPSSPFDTVTGRTDGLPTDITSRRTTKIKVNAKHGIVFPSMEDITHYLEAAHEHDLVVSIQLSADLEQDELACEITRQLLKHICHISFTLKDKFAHIPLNQRGFYEQPWVIQGCKNGNNGNELRFREPPVLMVEQFNMKMLRQLWPWGSPDKRGNGGQLVWLAPRFGALHLRNHHTSCLTHKVLCDARLWSPPFLESPCDDICPQKNTNMHEARSHPNDSEDEVQVVETASTRPGRRQVPQDAPNPRPSQRRRISSPSPADEIVIGSSDEEPVVSPVLNTRSSRQSGHGDSSFITTFNPSLDLFNPSNDSNTSSDDEADVLPSFNIATSLQYYDWREHADKLVPKDPSRIAINFSLLDEEDIHTADFGDAVVIWADQEAQAAGALFHLLMHIHLKSLVPSPPETPELEGVRYCNWNATFAALLHRGNLFIKVGPSSTGRGVDRTVLYQAILYMISFEENSRWGTSSDTGVFNPLFGAGTFNFNDQAYWHACGSLVAMMAYHVGVIPTVSPWVTMAVVAGTRLPEIGLSGVRALDPASANILKLWYKIKPTTNVTEQHTQKLLHVFAAAGAQTFREYETVLNQGSPMGLVAYMSGRDLDDPHQVISHIKCTLHAAISAPASTVATSSDPPPNTFTARFTELVKDYLKGEGHPSGHNALLSDPLEFKNPRVFRSLALLEAATGLPLRPASEFWEIEFRLYEPENLSPTQAEILKNGFNYHTCFSAVDVLLSDELKAMLVSEDIDVVNAFSSWIHPRILASRKGLQFAVMELTDDGINGIKALGSALVK</sequence>
<keyword evidence="3" id="KW-1185">Reference proteome</keyword>
<gene>
    <name evidence="2" type="ORF">NP233_g7929</name>
</gene>
<protein>
    <submittedName>
        <fullName evidence="2">Uncharacterized protein</fullName>
    </submittedName>
</protein>
<dbReference type="Proteomes" id="UP001213000">
    <property type="component" value="Unassembled WGS sequence"/>
</dbReference>
<proteinExistence type="predicted"/>
<feature type="compositionally biased region" description="Polar residues" evidence="1">
    <location>
        <begin position="413"/>
        <end position="428"/>
    </location>
</feature>
<feature type="region of interest" description="Disordered" evidence="1">
    <location>
        <begin position="131"/>
        <end position="154"/>
    </location>
</feature>
<reference evidence="2" key="1">
    <citation type="submission" date="2022-07" db="EMBL/GenBank/DDBJ databases">
        <title>Genome Sequence of Leucocoprinus birnbaumii.</title>
        <authorList>
            <person name="Buettner E."/>
        </authorList>
    </citation>
    <scope>NUCLEOTIDE SEQUENCE</scope>
    <source>
        <strain evidence="2">VT141</strain>
    </source>
</reference>
<feature type="region of interest" description="Disordered" evidence="1">
    <location>
        <begin position="346"/>
        <end position="428"/>
    </location>
</feature>
<name>A0AAD5YUA7_9AGAR</name>
<evidence type="ECO:0000256" key="1">
    <source>
        <dbReference type="SAM" id="MobiDB-lite"/>
    </source>
</evidence>
<evidence type="ECO:0000313" key="3">
    <source>
        <dbReference type="Proteomes" id="UP001213000"/>
    </source>
</evidence>
<evidence type="ECO:0000313" key="2">
    <source>
        <dbReference type="EMBL" id="KAJ3564990.1"/>
    </source>
</evidence>
<feature type="compositionally biased region" description="Basic and acidic residues" evidence="1">
    <location>
        <begin position="346"/>
        <end position="355"/>
    </location>
</feature>
<dbReference type="EMBL" id="JANIEX010000611">
    <property type="protein sequence ID" value="KAJ3564990.1"/>
    <property type="molecule type" value="Genomic_DNA"/>
</dbReference>
<accession>A0AAD5YUA7</accession>
<comment type="caution">
    <text evidence="2">The sequence shown here is derived from an EMBL/GenBank/DDBJ whole genome shotgun (WGS) entry which is preliminary data.</text>
</comment>
<dbReference type="AlphaFoldDB" id="A0AAD5YUA7"/>
<organism evidence="2 3">
    <name type="scientific">Leucocoprinus birnbaumii</name>
    <dbReference type="NCBI Taxonomy" id="56174"/>
    <lineage>
        <taxon>Eukaryota</taxon>
        <taxon>Fungi</taxon>
        <taxon>Dikarya</taxon>
        <taxon>Basidiomycota</taxon>
        <taxon>Agaricomycotina</taxon>
        <taxon>Agaricomycetes</taxon>
        <taxon>Agaricomycetidae</taxon>
        <taxon>Agaricales</taxon>
        <taxon>Agaricineae</taxon>
        <taxon>Agaricaceae</taxon>
        <taxon>Leucocoprinus</taxon>
    </lineage>
</organism>